<dbReference type="STRING" id="634498.mru_0266"/>
<dbReference type="KEGG" id="mru:mru_0266"/>
<protein>
    <submittedName>
        <fullName evidence="1">Uncharacterized protein</fullName>
    </submittedName>
</protein>
<dbReference type="PATRIC" id="fig|634498.28.peg.269"/>
<name>D3DZU2_METRM</name>
<organism evidence="1 2">
    <name type="scientific">Methanobrevibacter ruminantium (strain ATCC 35063 / DSM 1093 / JCM 13430 / OCM 146 / M1)</name>
    <name type="common">Methanobacterium ruminantium</name>
    <dbReference type="NCBI Taxonomy" id="634498"/>
    <lineage>
        <taxon>Archaea</taxon>
        <taxon>Methanobacteriati</taxon>
        <taxon>Methanobacteriota</taxon>
        <taxon>Methanomada group</taxon>
        <taxon>Methanobacteria</taxon>
        <taxon>Methanobacteriales</taxon>
        <taxon>Methanobacteriaceae</taxon>
        <taxon>Methanobrevibacter</taxon>
    </lineage>
</organism>
<evidence type="ECO:0000313" key="1">
    <source>
        <dbReference type="EMBL" id="ADC46118.1"/>
    </source>
</evidence>
<dbReference type="Proteomes" id="UP000008680">
    <property type="component" value="Chromosome"/>
</dbReference>
<dbReference type="EMBL" id="CP001719">
    <property type="protein sequence ID" value="ADC46118.1"/>
    <property type="molecule type" value="Genomic_DNA"/>
</dbReference>
<evidence type="ECO:0000313" key="2">
    <source>
        <dbReference type="Proteomes" id="UP000008680"/>
    </source>
</evidence>
<dbReference type="AlphaFoldDB" id="D3DZU2"/>
<sequence length="150" mass="18091">MTKEFEDFMRRNTGLLVFLRWDTVAYLKYLESHYDERKYECAYRLLEAIDNLFDFYQITFSKKTEREIPDQLFEKDKINKGFLSHIGKACKKQSDFYGQRWKSTRGIRDAYGHYSAGNFLFADIYGCLHRISDDCYRILNFSEYEIEEKA</sequence>
<dbReference type="HOGENOM" id="CLU_1736441_0_0_2"/>
<proteinExistence type="predicted"/>
<reference evidence="1 2" key="1">
    <citation type="journal article" date="2010" name="PLoS ONE">
        <title>The genome sequence of the rumen methanogen Methanobrevibacter ruminantium reveals new possibilities for controlling ruminant methane emissions.</title>
        <authorList>
            <person name="Leahy S.C."/>
            <person name="Kelly W.J."/>
            <person name="Altermann E."/>
            <person name="Ronimus R.S."/>
            <person name="Yeoman C.J."/>
            <person name="Pacheco D.M."/>
            <person name="Li D."/>
            <person name="Kong Z."/>
            <person name="McTavish S."/>
            <person name="Sang C."/>
            <person name="Lambie S.C."/>
            <person name="Janssen P.H."/>
            <person name="Dey D."/>
            <person name="Attwood G.T."/>
        </authorList>
    </citation>
    <scope>NUCLEOTIDE SEQUENCE [LARGE SCALE GENOMIC DNA]</scope>
    <source>
        <strain evidence="2">ATCC 35063 / DSM 1093 / JCM 13430 / OCM 146 / M1</strain>
    </source>
</reference>
<keyword evidence="2" id="KW-1185">Reference proteome</keyword>
<gene>
    <name evidence="1" type="ordered locus">mru_0266</name>
</gene>
<accession>D3DZU2</accession>